<dbReference type="InterPro" id="IPR011049">
    <property type="entry name" value="Serralysin-like_metalloprot_C"/>
</dbReference>
<reference evidence="3 4" key="1">
    <citation type="submission" date="2015-05" db="EMBL/GenBank/DDBJ databases">
        <title>Photobacterium galathea sp. nov.</title>
        <authorList>
            <person name="Machado H."/>
            <person name="Gram L."/>
        </authorList>
    </citation>
    <scope>NUCLEOTIDE SEQUENCE [LARGE SCALE GENOMIC DNA]</scope>
    <source>
        <strain evidence="3 4">DSM 25995</strain>
    </source>
</reference>
<name>A0A0J1JH41_9GAMM</name>
<feature type="region of interest" description="Disordered" evidence="2">
    <location>
        <begin position="855"/>
        <end position="887"/>
    </location>
</feature>
<gene>
    <name evidence="3" type="ORF">ABT58_08715</name>
</gene>
<protein>
    <submittedName>
        <fullName evidence="3">Uncharacterized protein</fullName>
    </submittedName>
</protein>
<evidence type="ECO:0000256" key="2">
    <source>
        <dbReference type="SAM" id="MobiDB-lite"/>
    </source>
</evidence>
<dbReference type="NCBIfam" id="TIGR03661">
    <property type="entry name" value="T1SS_VCA0849"/>
    <property type="match status" value="1"/>
</dbReference>
<dbReference type="PROSITE" id="PS00330">
    <property type="entry name" value="HEMOLYSIN_CALCIUM"/>
    <property type="match status" value="1"/>
</dbReference>
<dbReference type="NCBIfam" id="NF033682">
    <property type="entry name" value="retention_LapA"/>
    <property type="match status" value="1"/>
</dbReference>
<proteinExistence type="predicted"/>
<dbReference type="Proteomes" id="UP000036426">
    <property type="component" value="Unassembled WGS sequence"/>
</dbReference>
<dbReference type="InterPro" id="IPR019959">
    <property type="entry name" value="T1SS-143_rpt-cont_dom"/>
</dbReference>
<evidence type="ECO:0000313" key="4">
    <source>
        <dbReference type="Proteomes" id="UP000036426"/>
    </source>
</evidence>
<feature type="region of interest" description="Disordered" evidence="2">
    <location>
        <begin position="2089"/>
        <end position="2110"/>
    </location>
</feature>
<comment type="caution">
    <text evidence="3">The sequence shown here is derived from an EMBL/GenBank/DDBJ whole genome shotgun (WGS) entry which is preliminary data.</text>
</comment>
<dbReference type="OrthoDB" id="5649378at2"/>
<organism evidence="3 4">
    <name type="scientific">Photobacterium aphoticum</name>
    <dbReference type="NCBI Taxonomy" id="754436"/>
    <lineage>
        <taxon>Bacteria</taxon>
        <taxon>Pseudomonadati</taxon>
        <taxon>Pseudomonadota</taxon>
        <taxon>Gammaproteobacteria</taxon>
        <taxon>Vibrionales</taxon>
        <taxon>Vibrionaceae</taxon>
        <taxon>Photobacterium</taxon>
    </lineage>
</organism>
<accession>A0A0J1JH41</accession>
<feature type="compositionally biased region" description="Polar residues" evidence="2">
    <location>
        <begin position="724"/>
        <end position="737"/>
    </location>
</feature>
<dbReference type="PATRIC" id="fig|754436.4.peg.1837"/>
<dbReference type="InterPro" id="IPR018511">
    <property type="entry name" value="Hemolysin-typ_Ca-bd_CS"/>
</dbReference>
<dbReference type="Pfam" id="PF00353">
    <property type="entry name" value="HemolysinCabind"/>
    <property type="match status" value="1"/>
</dbReference>
<evidence type="ECO:0000313" key="3">
    <source>
        <dbReference type="EMBL" id="KLV01202.1"/>
    </source>
</evidence>
<keyword evidence="1" id="KW-0106">Calcium</keyword>
<sequence>MADTSSLSGAGFTSASLTNTKDGSGFFTESSDFPASSMLALQLAQGTVYAPQSDGRVLVANVADTASSGQVLVALSDQRVIFADANAKYVLMVNGEPVLMDWPCPTCVLVAPSASEQAAFDAEALLVSELDAIPYDLQSGVLADVDLDALEALILAGGDPTELLEAPAAGGAGAGGSGGGDTANAGFVVIAYDGDATLAEAGFDTQYTPAARVSDDDIPPLFAPAGGESGAMQLTEGDLDPNTYPSEASTSVIVSAGSLPLDPNSITFSASALPAFLAALNQTITSSGQAVTFTFDAASNAIVGVLASDSSSGAGAGSTVVTFTVQTEGAGRDVTITVTTLLSQPIDHIDSNNGSGSGSVQIQNDTLSVVLPLQGTDLAGNPFDTPVLVSVDILDGVDPQLGTDSGTVIDEADFLGVPLDGAIPLDVGSDAIDTIVFTPEQPDLDGLTSNGFATTVEVTGNQLLLVDSRGEQVLTATIATDATYVVTLFQPIDELVRAELVLELGIIATDFDGDSTTGQLVVIAIDGNSPPGGETGEITITEPDLVPNEYPAIGTVAIDVTAGIDRLDPDTVTIDTQQLAALLAELTREVGSGQQSLTFTYDAATGVLIGRLANGDVAVQISVQAVQGANGQDLVVTTTLTQLFPLDHLSGGSSGGAGGGSGNSSGFVQVNGEQIVITVPIQANDTDGDFLDDPVVVTLTINDGVIPAFGDDSGASITDPDNVPGSSENPPISSATGTIPVDIGSDAIDSVVFVDNDALAAVVTSLTSNGRPVTYQVDDNTLTLFSQESGSPNPGALGQAIFTVTIAENGTYTVVMTDAFDQPVDTNQVLLPVTVRVTDNDGDSSESQITLTLIDGADPSGGETATAINVEPDPAPDPDGNSNASGYPSTVSTQWVITAGADRLLPESVTLDPAQLSALIADWQNNLTSGGQPVTVTFDAATGILSVELQNGTPVLTMTLSAVQATSGPVTSDNDVQVTLVTTQFLPLDHLDIASSPYFTSNTDAMTFTVPVMATDSDGDNLLSASTVAVTINDGALPVLGEGAGVTVNETQDANQTVSGTIGIDVGSDAIASLLFAADQPAVSATSDGNALSWVSAGDPAGSELRLEDGAGNAVLTVSINASGQFDVVLLGTLDHSGTDPDSNSIPLPVNVVITDNDGDQAAGEITITVTDGDDPAGGTTVAVALVEPDLVNEAGNSDYPATATQSDVLTAGSDRLLPESVQITPTEVAAILAELNAEITAGGAALTFTYDPASGLLSGALANGTEVVSLTLTATQASNGQDVDLALTWVQRAPLDHNLNGNNTGFVSVNGEQIVLRLPVQAQDVDGDVLTTPVSVTATSVDGPIPQLLTDSGITANETADLNTTLNGQIDVNVGSDAVAAITFAAEQSAFDDLFSDGQPVQIEVVGGNTLNGFIEQNGTRVPVLTVVMTPTGNYTLTLTNNLDHLSDDTITLPLDVVVTDDDGDTNTGQITLTITDGDEPAFGDDSGVALNEGDNGNATGNGTIAVVGGSDDVVAVFFSPSQPSLNGLTSNGFATSVTVSSVGSGGQITVVRADQPDIVVLTITIGIDGGYTVTQSQPLDQPIDNLNTLALNVTVEDRDGDTAQGVVTVSITDGTDPAGGNTAAIAFTEGDLSPSPPTVGYPVSGSSQITIAAGVDRLNPPTITLDPVQIANLLNEFAAEVTAGGNAVVATWTTAPTDPDADSGVGTLTLTATGEGGGEVVLTAVLTATQNSDGQQVDITTVVTQFAQLDHNGTNDTGLVRQLNDTIVFDLPVQVQDTDGDSLTTPALITTTITDGVDPVINGIPPLLVKESDIDTGGNFHPGSNPSGTEQTASGQLSFNTGSDAIIAYQVDVAAFNTANAGTLTAGGTQVLLVFNSAASTATSQRYDGQVNGVPIFTLVLRADGSYTFTLLGALDHVQPQNDTQLTMDFAVQAQDQDGDLSAPVNLLVTVDDDVPQTEDAAFPAVEEGSTTPTLDVLTEREEGADDAAVTAVIINGERQTLTGTPNPQGFFPFDVNQDGQLLGQLFISPEGNVFFTSLPDVDHGGAPIVVNVDFEVTDGDNDTSQSTLTITITDEEPELVVLPANGEEDQGRDADGTITDPAQGLPITMSIDIGDGDRNEQIGEVFIILPAEPHGDFYLNGTLLTPVAGSSPAQVLIPASAFTDPDGDGVFQLQGVTFVGDEDYSTFAEPGNKIDFTVTAQIITADGVDHPLQSGTLTVDILGIADPPIFAPETVVYYGNGEEDGPNISLAESFQAALKDTDGSEVLTYFITITQGEGQIVGEGITEVSPGVFEVPVSAASSVALDPIDNFSGDIRLSLTAQSREQGHFVPGSETAQTIENLLVNVLPVADEAQLKVRRDSGLEDEPIALAPLITLTELDDTDDDFGVETLYVRLSELPTGATLVQNGTVLTPDSNGVYEILFEDLDQVQLIPVPESNVDFRIKVEGVVKDVVDITLEDGSIQTVEDEFVTAAQFIEIALTGVVDVPTLVVDDTDWTIIDDVSPPALEITIKEDADAVLDFGLISGEKANAPLDESETLTFVISNIPEGTRIFDAEGNEQTLVFVGFDPVTGLPRYEVKLSGEDIGTPEQPVAITIRPPENSTQDIVLDANVIVTENDGDQGEFELQLIIKIEPVVDVEDYTRQSNGLEDQFITLNWQPTLSDSKEVITGLTIGNIQPGYQLRINDGGTITPLVVDGSGSVVIDAAQLAQLLGGAQLQLLAPEDSDLNLIGPTAITSQVTVEENDVDSPASDTKVANGTLSVIIRAVVEPDAELGGQIINDQGQPEFVESIVSTDGNLDLTGAAGSDGQIVFEDLDPSSDEVIQSIVITFPDPSIDFVVIGGINNGDGSWTVPQGSLNSIQILAPQGFEGAVNVALAAEVQDLSDDTEPSVVVVVNSTLEIIFQSDALNLDLAAPIVVQQDVILTGTEDNAVNLANYLNGIVSLDTTDDDQLNDEFSLVISAANLPSGASISGMDFNFVTNEYVIKLAVPADGTIDFSGITLNLPQDFAGDFLLDVKYVNTDINSGNVKEVTDTIEVRIDPVVDVPSRTGDPNRAPEIGLTVVETQGLDADRQPIEGDTPQVIYPDIAYEDGIIILDVTASVADISTTTLAGLETIAEAVLTVGSQGGTFLTADGTPVTTLTITDPSQLAAIRYRPPEDFSGDIELGVALTIVDTAEYDQTPGAPVQTDTATFDGSISFEVIAVNDEVSFVGIDTPIVGDEDSGPINFSGIRGEVVDVDGSESILSLKIVNVPEGFIIDGASNNGGGEWSVSVPAGSSSFDLAGQGLIPPKDFSGSVELGIVVFSKEDSLELPEENSATFTVQVNPIADGVDTDITPTASGTENQAIELVLNIEALDDANSYTGTAGNVTENPPETLQVEISNVPDSSQIALPAGVTGTAVNQGGGVWLVTVEASQLASLTFIPGNANSNNWNGELNLAIRAVDNGNVATDALEVFQTITLDIEAVNDAPVNTVPASLTTDEDAVLLINTLRISDVDVDEVSVGTMTVTLVVNNGVLSVPSGSPTTGITVTGDGTGTLVLEGSLANLTALLTAGINYQPNANFNGDDTLQMTTNDQGNTGIGGPLEDSDSVPITVNQVNDAPVLPTIGDQTVEEDSALVISGLSVSDVDFNEAGSTGVMTVTLSATNGTLTVSDTTGVTITDNGSGNVTLSGDLAAINTLLASGVTYQGAPDFKGDDVITVVANDNGNVGSGGPQQATTTINVTVTPKPEPPTLELTVPQMADTRAALGVLVPLLGLAVTAADADETLLVEVRDLGAGRLVNASGTEVGTDLGGGSWQVPVAQLDDLFIADLPQGSNPLTVVAISQESDGSQAESTALVINVRMDNLTETGNAVGEGDADGDNLVIGADGNERLFGGLGDDILVGGAGSDELFGGEGNDTLWGGTRNGNGDGVADTFVWQAGDVGGAGTSVTDTVKDMEVGLDQLNIAEILPDDGSSDLDRLLDNITASVESTDSLRLDLTTVSGGNPAGTQGILLENVDVAGLGLEAGSSSADIINQLFTNNVFIVD</sequence>
<dbReference type="RefSeq" id="WP_047873995.1">
    <property type="nucleotide sequence ID" value="NZ_BMYC01000009.1"/>
</dbReference>
<dbReference type="EMBL" id="LDOV01000016">
    <property type="protein sequence ID" value="KLV01202.1"/>
    <property type="molecule type" value="Genomic_DNA"/>
</dbReference>
<keyword evidence="4" id="KW-1185">Reference proteome</keyword>
<feature type="region of interest" description="Disordered" evidence="2">
    <location>
        <begin position="1814"/>
        <end position="1838"/>
    </location>
</feature>
<dbReference type="InterPro" id="IPR019960">
    <property type="entry name" value="T1SS_VCA0849"/>
</dbReference>
<dbReference type="GO" id="GO:0005509">
    <property type="term" value="F:calcium ion binding"/>
    <property type="evidence" value="ECO:0007669"/>
    <property type="project" value="InterPro"/>
</dbReference>
<dbReference type="Gene3D" id="2.150.10.10">
    <property type="entry name" value="Serralysin-like metalloprotease, C-terminal"/>
    <property type="match status" value="1"/>
</dbReference>
<dbReference type="InterPro" id="IPR001343">
    <property type="entry name" value="Hemolysn_Ca-bd"/>
</dbReference>
<dbReference type="InterPro" id="IPR047777">
    <property type="entry name" value="LapA-like_RM"/>
</dbReference>
<evidence type="ECO:0000256" key="1">
    <source>
        <dbReference type="ARBA" id="ARBA00022837"/>
    </source>
</evidence>
<feature type="compositionally biased region" description="Polar residues" evidence="2">
    <location>
        <begin position="1824"/>
        <end position="1838"/>
    </location>
</feature>
<dbReference type="NCBIfam" id="TIGR03660">
    <property type="entry name" value="T1SS_rpt_143"/>
    <property type="match status" value="1"/>
</dbReference>
<feature type="region of interest" description="Disordered" evidence="2">
    <location>
        <begin position="711"/>
        <end position="737"/>
    </location>
</feature>